<dbReference type="SUPFAM" id="SSF47413">
    <property type="entry name" value="lambda repressor-like DNA-binding domains"/>
    <property type="match status" value="1"/>
</dbReference>
<comment type="caution">
    <text evidence="1">The sequence shown here is derived from an EMBL/GenBank/DDBJ whole genome shotgun (WGS) entry which is preliminary data.</text>
</comment>
<dbReference type="InterPro" id="IPR010982">
    <property type="entry name" value="Lambda_DNA-bd_dom_sf"/>
</dbReference>
<evidence type="ECO:0000313" key="1">
    <source>
        <dbReference type="EMBL" id="GAA5096908.1"/>
    </source>
</evidence>
<sequence>MRIKDLIYLSELEQFAVAYQLNISYQYLSEIKNRKINRLSRDLQLKIELFIIKNDLQSKIDARFNEIQSNIKPYKALP</sequence>
<evidence type="ECO:0000313" key="2">
    <source>
        <dbReference type="Proteomes" id="UP001500631"/>
    </source>
</evidence>
<accession>A0ABP9MJ08</accession>
<evidence type="ECO:0008006" key="3">
    <source>
        <dbReference type="Google" id="ProtNLM"/>
    </source>
</evidence>
<organism evidence="1 2">
    <name type="scientific">Wohlfahrtiimonas larvae</name>
    <dbReference type="NCBI Taxonomy" id="1157986"/>
    <lineage>
        <taxon>Bacteria</taxon>
        <taxon>Pseudomonadati</taxon>
        <taxon>Pseudomonadota</taxon>
        <taxon>Gammaproteobacteria</taxon>
        <taxon>Cardiobacteriales</taxon>
        <taxon>Ignatzschineriaceae</taxon>
        <taxon>Wohlfahrtiimonas</taxon>
    </lineage>
</organism>
<keyword evidence="2" id="KW-1185">Reference proteome</keyword>
<reference evidence="2" key="1">
    <citation type="journal article" date="2019" name="Int. J. Syst. Evol. Microbiol.">
        <title>The Global Catalogue of Microorganisms (GCM) 10K type strain sequencing project: providing services to taxonomists for standard genome sequencing and annotation.</title>
        <authorList>
            <consortium name="The Broad Institute Genomics Platform"/>
            <consortium name="The Broad Institute Genome Sequencing Center for Infectious Disease"/>
            <person name="Wu L."/>
            <person name="Ma J."/>
        </authorList>
    </citation>
    <scope>NUCLEOTIDE SEQUENCE [LARGE SCALE GENOMIC DNA]</scope>
    <source>
        <strain evidence="2">JCM 18424</strain>
    </source>
</reference>
<protein>
    <recommendedName>
        <fullName evidence="3">HTH cro/C1-type domain-containing protein</fullName>
    </recommendedName>
</protein>
<name>A0ABP9MJ08_9GAMM</name>
<proteinExistence type="predicted"/>
<dbReference type="Proteomes" id="UP001500631">
    <property type="component" value="Unassembled WGS sequence"/>
</dbReference>
<dbReference type="EMBL" id="BAABKE010000002">
    <property type="protein sequence ID" value="GAA5096908.1"/>
    <property type="molecule type" value="Genomic_DNA"/>
</dbReference>
<gene>
    <name evidence="1" type="ORF">GCM10023338_07870</name>
</gene>